<dbReference type="PANTHER" id="PTHR34309">
    <property type="entry name" value="SLR1406 PROTEIN"/>
    <property type="match status" value="1"/>
</dbReference>
<sequence length="143" mass="14501">MDNVTVTKLSISAEAAKLALDAATAEATKLGLAASVAVLDESGNLKAFLRMDNALLSGIQVARDKAYSSVATHLPTSAWIGVTSASKEFELGLFGIDRICPISGGVPIMVEGRLIGAVGVSGGMPDQDEQLAQAAAAAVAQDS</sequence>
<dbReference type="Pfam" id="PF03928">
    <property type="entry name" value="HbpS-like"/>
    <property type="match status" value="1"/>
</dbReference>
<dbReference type="PANTHER" id="PTHR34309:SF1">
    <property type="entry name" value="PROTEIN GLCG"/>
    <property type="match status" value="1"/>
</dbReference>
<dbReference type="InterPro" id="IPR005624">
    <property type="entry name" value="PduO/GlcC-like"/>
</dbReference>
<evidence type="ECO:0000313" key="1">
    <source>
        <dbReference type="EMBL" id="MFF0501586.1"/>
    </source>
</evidence>
<accession>A0ABW6PEJ1</accession>
<comment type="caution">
    <text evidence="1">The sequence shown here is derived from an EMBL/GenBank/DDBJ whole genome shotgun (WGS) entry which is preliminary data.</text>
</comment>
<dbReference type="EMBL" id="JBIAMT010000010">
    <property type="protein sequence ID" value="MFF0501586.1"/>
    <property type="molecule type" value="Genomic_DNA"/>
</dbReference>
<dbReference type="SUPFAM" id="SSF143744">
    <property type="entry name" value="GlcG-like"/>
    <property type="match status" value="1"/>
</dbReference>
<reference evidence="1 2" key="1">
    <citation type="submission" date="2024-10" db="EMBL/GenBank/DDBJ databases">
        <title>The Natural Products Discovery Center: Release of the First 8490 Sequenced Strains for Exploring Actinobacteria Biosynthetic Diversity.</title>
        <authorList>
            <person name="Kalkreuter E."/>
            <person name="Kautsar S.A."/>
            <person name="Yang D."/>
            <person name="Bader C.D."/>
            <person name="Teijaro C.N."/>
            <person name="Fluegel L."/>
            <person name="Davis C.M."/>
            <person name="Simpson J.R."/>
            <person name="Lauterbach L."/>
            <person name="Steele A.D."/>
            <person name="Gui C."/>
            <person name="Meng S."/>
            <person name="Li G."/>
            <person name="Viehrig K."/>
            <person name="Ye F."/>
            <person name="Su P."/>
            <person name="Kiefer A.F."/>
            <person name="Nichols A."/>
            <person name="Cepeda A.J."/>
            <person name="Yan W."/>
            <person name="Fan B."/>
            <person name="Jiang Y."/>
            <person name="Adhikari A."/>
            <person name="Zheng C.-J."/>
            <person name="Schuster L."/>
            <person name="Cowan T.M."/>
            <person name="Smanski M.J."/>
            <person name="Chevrette M.G."/>
            <person name="De Carvalho L.P.S."/>
            <person name="Shen B."/>
        </authorList>
    </citation>
    <scope>NUCLEOTIDE SEQUENCE [LARGE SCALE GENOMIC DNA]</scope>
    <source>
        <strain evidence="1 2">NPDC004119</strain>
    </source>
</reference>
<dbReference type="InterPro" id="IPR038084">
    <property type="entry name" value="PduO/GlcC-like_sf"/>
</dbReference>
<protein>
    <submittedName>
        <fullName evidence="1">Heme-binding protein</fullName>
    </submittedName>
</protein>
<gene>
    <name evidence="1" type="ORF">ACFYU5_34685</name>
</gene>
<organism evidence="1 2">
    <name type="scientific">Nocardia aobensis</name>
    <dbReference type="NCBI Taxonomy" id="257277"/>
    <lineage>
        <taxon>Bacteria</taxon>
        <taxon>Bacillati</taxon>
        <taxon>Actinomycetota</taxon>
        <taxon>Actinomycetes</taxon>
        <taxon>Mycobacteriales</taxon>
        <taxon>Nocardiaceae</taxon>
        <taxon>Nocardia</taxon>
    </lineage>
</organism>
<dbReference type="RefSeq" id="WP_195023383.1">
    <property type="nucleotide sequence ID" value="NZ_JBIAMT010000010.1"/>
</dbReference>
<dbReference type="Gene3D" id="3.30.450.150">
    <property type="entry name" value="Haem-degrading domain"/>
    <property type="match status" value="1"/>
</dbReference>
<dbReference type="InterPro" id="IPR052517">
    <property type="entry name" value="GlcG_carb_metab_protein"/>
</dbReference>
<evidence type="ECO:0000313" key="2">
    <source>
        <dbReference type="Proteomes" id="UP001601442"/>
    </source>
</evidence>
<dbReference type="Proteomes" id="UP001601442">
    <property type="component" value="Unassembled WGS sequence"/>
</dbReference>
<name>A0ABW6PEJ1_9NOCA</name>
<proteinExistence type="predicted"/>
<keyword evidence="2" id="KW-1185">Reference proteome</keyword>